<dbReference type="InterPro" id="IPR008920">
    <property type="entry name" value="TF_FadR/GntR_C"/>
</dbReference>
<dbReference type="InterPro" id="IPR036388">
    <property type="entry name" value="WH-like_DNA-bd_sf"/>
</dbReference>
<keyword evidence="7" id="KW-1185">Reference proteome</keyword>
<evidence type="ECO:0000259" key="5">
    <source>
        <dbReference type="PROSITE" id="PS50949"/>
    </source>
</evidence>
<evidence type="ECO:0000256" key="2">
    <source>
        <dbReference type="ARBA" id="ARBA00023125"/>
    </source>
</evidence>
<dbReference type="EMBL" id="JAVREO010000011">
    <property type="protein sequence ID" value="MDT0268564.1"/>
    <property type="molecule type" value="Genomic_DNA"/>
</dbReference>
<dbReference type="CDD" id="cd07377">
    <property type="entry name" value="WHTH_GntR"/>
    <property type="match status" value="1"/>
</dbReference>
<dbReference type="Pfam" id="PF07729">
    <property type="entry name" value="FCD"/>
    <property type="match status" value="1"/>
</dbReference>
<name>A0ABU2JVJ0_9ACTN</name>
<keyword evidence="1" id="KW-0805">Transcription regulation</keyword>
<dbReference type="RefSeq" id="WP_311668648.1">
    <property type="nucleotide sequence ID" value="NZ_JAVREO010000011.1"/>
</dbReference>
<dbReference type="SMART" id="SM00345">
    <property type="entry name" value="HTH_GNTR"/>
    <property type="match status" value="1"/>
</dbReference>
<feature type="domain" description="HTH gntR-type" evidence="5">
    <location>
        <begin position="7"/>
        <end position="74"/>
    </location>
</feature>
<comment type="caution">
    <text evidence="6">The sequence shown here is derived from an EMBL/GenBank/DDBJ whole genome shotgun (WGS) entry which is preliminary data.</text>
</comment>
<organism evidence="6 7">
    <name type="scientific">Streptomyces chisholmiae</name>
    <dbReference type="NCBI Taxonomy" id="3075540"/>
    <lineage>
        <taxon>Bacteria</taxon>
        <taxon>Bacillati</taxon>
        <taxon>Actinomycetota</taxon>
        <taxon>Actinomycetes</taxon>
        <taxon>Kitasatosporales</taxon>
        <taxon>Streptomycetaceae</taxon>
        <taxon>Streptomyces</taxon>
    </lineage>
</organism>
<dbReference type="PROSITE" id="PS50949">
    <property type="entry name" value="HTH_GNTR"/>
    <property type="match status" value="1"/>
</dbReference>
<dbReference type="PANTHER" id="PTHR43537">
    <property type="entry name" value="TRANSCRIPTIONAL REGULATOR, GNTR FAMILY"/>
    <property type="match status" value="1"/>
</dbReference>
<proteinExistence type="predicted"/>
<dbReference type="Pfam" id="PF00392">
    <property type="entry name" value="GntR"/>
    <property type="match status" value="1"/>
</dbReference>
<dbReference type="PANTHER" id="PTHR43537:SF44">
    <property type="entry name" value="GNTR FAMILY REGULATORY PROTEIN"/>
    <property type="match status" value="1"/>
</dbReference>
<dbReference type="SMART" id="SM00895">
    <property type="entry name" value="FCD"/>
    <property type="match status" value="1"/>
</dbReference>
<feature type="region of interest" description="Disordered" evidence="4">
    <location>
        <begin position="230"/>
        <end position="266"/>
    </location>
</feature>
<dbReference type="SUPFAM" id="SSF46785">
    <property type="entry name" value="Winged helix' DNA-binding domain"/>
    <property type="match status" value="1"/>
</dbReference>
<evidence type="ECO:0000256" key="3">
    <source>
        <dbReference type="ARBA" id="ARBA00023163"/>
    </source>
</evidence>
<dbReference type="SUPFAM" id="SSF48008">
    <property type="entry name" value="GntR ligand-binding domain-like"/>
    <property type="match status" value="1"/>
</dbReference>
<accession>A0ABU2JVJ0</accession>
<evidence type="ECO:0000313" key="6">
    <source>
        <dbReference type="EMBL" id="MDT0268564.1"/>
    </source>
</evidence>
<protein>
    <submittedName>
        <fullName evidence="6">FCD domain-containing protein</fullName>
    </submittedName>
</protein>
<dbReference type="Gene3D" id="1.10.10.10">
    <property type="entry name" value="Winged helix-like DNA-binding domain superfamily/Winged helix DNA-binding domain"/>
    <property type="match status" value="1"/>
</dbReference>
<sequence>MASYSGRGVHGQVVHHLGARIVGGEYTEGETLDVRALGAELDVSLTVLRESLKVLAGKGLVDARQKRGTFVRPRAAWHLLDSDVIRWRVEGGDYGQLMRDLADVRAIVEPAAAHRAAVHHTAEDLAALEAALAAMAAAGGDNAAAAEADSAFHRALLAATGNELLARLEVLLEPGLRERDLLVHSHLVAADPVPSHRAVLDAIRARDASGAQAAMLALLAQAADDADPILRRLDQRTAGDPGRGDDHADGHAGGPKTPADQAAPAD</sequence>
<dbReference type="InterPro" id="IPR000524">
    <property type="entry name" value="Tscrpt_reg_HTH_GntR"/>
</dbReference>
<gene>
    <name evidence="6" type="ORF">RM844_19950</name>
</gene>
<evidence type="ECO:0000313" key="7">
    <source>
        <dbReference type="Proteomes" id="UP001183410"/>
    </source>
</evidence>
<evidence type="ECO:0000256" key="1">
    <source>
        <dbReference type="ARBA" id="ARBA00023015"/>
    </source>
</evidence>
<dbReference type="InterPro" id="IPR036390">
    <property type="entry name" value="WH_DNA-bd_sf"/>
</dbReference>
<dbReference type="InterPro" id="IPR011711">
    <property type="entry name" value="GntR_C"/>
</dbReference>
<evidence type="ECO:0000256" key="4">
    <source>
        <dbReference type="SAM" id="MobiDB-lite"/>
    </source>
</evidence>
<dbReference type="Proteomes" id="UP001183410">
    <property type="component" value="Unassembled WGS sequence"/>
</dbReference>
<reference evidence="7" key="1">
    <citation type="submission" date="2023-07" db="EMBL/GenBank/DDBJ databases">
        <title>30 novel species of actinomycetes from the DSMZ collection.</title>
        <authorList>
            <person name="Nouioui I."/>
        </authorList>
    </citation>
    <scope>NUCLEOTIDE SEQUENCE [LARGE SCALE GENOMIC DNA]</scope>
    <source>
        <strain evidence="7">DSM 44915</strain>
    </source>
</reference>
<keyword evidence="2" id="KW-0238">DNA-binding</keyword>
<keyword evidence="3" id="KW-0804">Transcription</keyword>
<dbReference type="Gene3D" id="1.20.120.530">
    <property type="entry name" value="GntR ligand-binding domain-like"/>
    <property type="match status" value="1"/>
</dbReference>
<feature type="compositionally biased region" description="Basic and acidic residues" evidence="4">
    <location>
        <begin position="230"/>
        <end position="250"/>
    </location>
</feature>